<protein>
    <recommendedName>
        <fullName evidence="4">Proline racemase</fullName>
    </recommendedName>
</protein>
<dbReference type="PANTHER" id="PTHR33442">
    <property type="entry name" value="TRANS-3-HYDROXY-L-PROLINE DEHYDRATASE"/>
    <property type="match status" value="1"/>
</dbReference>
<comment type="similarity">
    <text evidence="1">Belongs to the proline racemase family.</text>
</comment>
<gene>
    <name evidence="2" type="ORF">BN12_130038</name>
</gene>
<proteinExistence type="inferred from homology"/>
<evidence type="ECO:0008006" key="4">
    <source>
        <dbReference type="Google" id="ProtNLM"/>
    </source>
</evidence>
<dbReference type="AlphaFoldDB" id="A0A077LWW5"/>
<name>A0A077LWW5_9MICO</name>
<dbReference type="SUPFAM" id="SSF54506">
    <property type="entry name" value="Diaminopimelate epimerase-like"/>
    <property type="match status" value="1"/>
</dbReference>
<dbReference type="Pfam" id="PF05544">
    <property type="entry name" value="Pro_racemase"/>
    <property type="match status" value="1"/>
</dbReference>
<evidence type="ECO:0000256" key="1">
    <source>
        <dbReference type="ARBA" id="ARBA00007529"/>
    </source>
</evidence>
<dbReference type="InterPro" id="IPR008794">
    <property type="entry name" value="Pro_racemase_fam"/>
</dbReference>
<dbReference type="Proteomes" id="UP000035721">
    <property type="component" value="Unassembled WGS sequence"/>
</dbReference>
<reference evidence="2 3" key="1">
    <citation type="journal article" date="2013" name="ISME J.">
        <title>A metabolic model for members of the genus Tetrasphaera involved in enhanced biological phosphorus removal.</title>
        <authorList>
            <person name="Kristiansen R."/>
            <person name="Nguyen H.T.T."/>
            <person name="Saunders A.M."/>
            <person name="Nielsen J.L."/>
            <person name="Wimmer R."/>
            <person name="Le V.Q."/>
            <person name="McIlroy S.J."/>
            <person name="Petrovski S."/>
            <person name="Seviour R.J."/>
            <person name="Calteau A."/>
            <person name="Nielsen K.L."/>
            <person name="Nielsen P.H."/>
        </authorList>
    </citation>
    <scope>NUCLEOTIDE SEQUENCE [LARGE SCALE GENOMIC DNA]</scope>
    <source>
        <strain evidence="2 3">T1-X7</strain>
    </source>
</reference>
<dbReference type="PANTHER" id="PTHR33442:SF1">
    <property type="entry name" value="TRANS-3-HYDROXY-L-PROLINE DEHYDRATASE"/>
    <property type="match status" value="1"/>
</dbReference>
<comment type="caution">
    <text evidence="2">The sequence shown here is derived from an EMBL/GenBank/DDBJ whole genome shotgun (WGS) entry which is preliminary data.</text>
</comment>
<dbReference type="RefSeq" id="WP_200901130.1">
    <property type="nucleotide sequence ID" value="NZ_HF570958.1"/>
</dbReference>
<dbReference type="STRING" id="1194083.BN12_130038"/>
<dbReference type="Gene3D" id="3.10.310.10">
    <property type="entry name" value="Diaminopimelate Epimerase, Chain A, domain 1"/>
    <property type="match status" value="2"/>
</dbReference>
<evidence type="ECO:0000313" key="2">
    <source>
        <dbReference type="EMBL" id="CCH76499.1"/>
    </source>
</evidence>
<organism evidence="2 3">
    <name type="scientific">Nostocoides japonicum T1-X7</name>
    <dbReference type="NCBI Taxonomy" id="1194083"/>
    <lineage>
        <taxon>Bacteria</taxon>
        <taxon>Bacillati</taxon>
        <taxon>Actinomycetota</taxon>
        <taxon>Actinomycetes</taxon>
        <taxon>Micrococcales</taxon>
        <taxon>Intrasporangiaceae</taxon>
        <taxon>Nostocoides</taxon>
    </lineage>
</organism>
<accession>A0A077LWW5</accession>
<dbReference type="EMBL" id="CAJB01000035">
    <property type="protein sequence ID" value="CCH76499.1"/>
    <property type="molecule type" value="Genomic_DNA"/>
</dbReference>
<dbReference type="GO" id="GO:0016836">
    <property type="term" value="F:hydro-lyase activity"/>
    <property type="evidence" value="ECO:0007669"/>
    <property type="project" value="TreeGrafter"/>
</dbReference>
<sequence length="347" mass="36621">MSEQPAYETVDYHTAGEPFRIVTDVPDPVAAPGLTVAERRMVAIESTEVQWLRALLCSEPRGHADMYGGFIVPADDDGAHFGVLFWHKDGFSTACGHGTIALGAWAVETGRVAAPSDGVTDVVVDVPSGRVTASVTTRDGRVESVAFTNVPSYAFRRGVEVASPRGPVTVDIGYGGAMYAVLPASAVGLRVVPEDYADLIAVGRSIRATLNDAGAAEHPSDPRLSGIYGVILTEETAPTVTDDAGARQLFQRNVTVFVDGEVDRSPCGSGTSARVALLADSGDLRPGDTLVHGSIVGSTFRARVVAESEAEGRRAFRPEVTGMAYRTGSSRFTVDSRDPLVPGFVLR</sequence>
<evidence type="ECO:0000313" key="3">
    <source>
        <dbReference type="Proteomes" id="UP000035721"/>
    </source>
</evidence>
<dbReference type="SFLD" id="SFLDS00028">
    <property type="entry name" value="Proline_Racemase"/>
    <property type="match status" value="1"/>
</dbReference>
<keyword evidence="3" id="KW-1185">Reference proteome</keyword>
<dbReference type="PIRSF" id="PIRSF029792">
    <property type="entry name" value="Pro_racemase"/>
    <property type="match status" value="1"/>
</dbReference>